<protein>
    <recommendedName>
        <fullName evidence="17">Probable peptidoglycan glycosyltransferase FtsW</fullName>
        <ecNumber evidence="19">2.4.99.28</ecNumber>
    </recommendedName>
    <alternativeName>
        <fullName evidence="18">Cell division protein FtsW</fullName>
    </alternativeName>
    <alternativeName>
        <fullName evidence="15">Cell wall polymerase</fullName>
    </alternativeName>
    <alternativeName>
        <fullName evidence="14">Peptidoglycan polymerase</fullName>
    </alternativeName>
</protein>
<dbReference type="Pfam" id="PF01098">
    <property type="entry name" value="FTSW_RODA_SPOVE"/>
    <property type="match status" value="1"/>
</dbReference>
<evidence type="ECO:0000256" key="1">
    <source>
        <dbReference type="ARBA" id="ARBA00004651"/>
    </source>
</evidence>
<dbReference type="Proteomes" id="UP001491552">
    <property type="component" value="Unassembled WGS sequence"/>
</dbReference>
<evidence type="ECO:0000256" key="20">
    <source>
        <dbReference type="ARBA" id="ARBA00049902"/>
    </source>
</evidence>
<evidence type="ECO:0000313" key="24">
    <source>
        <dbReference type="Proteomes" id="UP001491552"/>
    </source>
</evidence>
<dbReference type="PANTHER" id="PTHR30474">
    <property type="entry name" value="CELL CYCLE PROTEIN"/>
    <property type="match status" value="1"/>
</dbReference>
<feature type="transmembrane region" description="Helical" evidence="22">
    <location>
        <begin position="152"/>
        <end position="171"/>
    </location>
</feature>
<keyword evidence="24" id="KW-1185">Reference proteome</keyword>
<keyword evidence="10 22" id="KW-1133">Transmembrane helix</keyword>
<evidence type="ECO:0000256" key="11">
    <source>
        <dbReference type="ARBA" id="ARBA00023136"/>
    </source>
</evidence>
<keyword evidence="9" id="KW-0573">Peptidoglycan synthesis</keyword>
<comment type="similarity">
    <text evidence="16">Belongs to the SEDS family. FtsW subfamily.</text>
</comment>
<keyword evidence="4" id="KW-0132">Cell division</keyword>
<feature type="transmembrane region" description="Helical" evidence="22">
    <location>
        <begin position="177"/>
        <end position="193"/>
    </location>
</feature>
<feature type="transmembrane region" description="Helical" evidence="22">
    <location>
        <begin position="89"/>
        <end position="108"/>
    </location>
</feature>
<keyword evidence="3" id="KW-1003">Cell membrane</keyword>
<feature type="transmembrane region" description="Helical" evidence="22">
    <location>
        <begin position="57"/>
        <end position="77"/>
    </location>
</feature>
<accession>A0ABV1G573</accession>
<evidence type="ECO:0000256" key="16">
    <source>
        <dbReference type="ARBA" id="ARBA00038053"/>
    </source>
</evidence>
<evidence type="ECO:0000256" key="3">
    <source>
        <dbReference type="ARBA" id="ARBA00022475"/>
    </source>
</evidence>
<dbReference type="EMBL" id="JBBMFF010000166">
    <property type="protein sequence ID" value="MEQ2510567.1"/>
    <property type="molecule type" value="Genomic_DNA"/>
</dbReference>
<name>A0ABV1G573_9FIRM</name>
<dbReference type="PANTHER" id="PTHR30474:SF2">
    <property type="entry name" value="PEPTIDOGLYCAN GLYCOSYLTRANSFERASE FTSW-RELATED"/>
    <property type="match status" value="1"/>
</dbReference>
<comment type="catalytic activity">
    <reaction evidence="20">
        <text>[GlcNAc-(1-&gt;4)-Mur2Ac(oyl-L-Ala-gamma-D-Glu-L-Lys-D-Ala-D-Ala)](n)-di-trans,octa-cis-undecaprenyl diphosphate + beta-D-GlcNAc-(1-&gt;4)-Mur2Ac(oyl-L-Ala-gamma-D-Glu-L-Lys-D-Ala-D-Ala)-di-trans,octa-cis-undecaprenyl diphosphate = [GlcNAc-(1-&gt;4)-Mur2Ac(oyl-L-Ala-gamma-D-Glu-L-Lys-D-Ala-D-Ala)](n+1)-di-trans,octa-cis-undecaprenyl diphosphate + di-trans,octa-cis-undecaprenyl diphosphate + H(+)</text>
        <dbReference type="Rhea" id="RHEA:23708"/>
        <dbReference type="Rhea" id="RHEA-COMP:9602"/>
        <dbReference type="Rhea" id="RHEA-COMP:9603"/>
        <dbReference type="ChEBI" id="CHEBI:15378"/>
        <dbReference type="ChEBI" id="CHEBI:58405"/>
        <dbReference type="ChEBI" id="CHEBI:60033"/>
        <dbReference type="ChEBI" id="CHEBI:78435"/>
        <dbReference type="EC" id="2.4.99.28"/>
    </reaction>
</comment>
<comment type="caution">
    <text evidence="23">The sequence shown here is derived from an EMBL/GenBank/DDBJ whole genome shotgun (WGS) entry which is preliminary data.</text>
</comment>
<evidence type="ECO:0000256" key="22">
    <source>
        <dbReference type="SAM" id="Phobius"/>
    </source>
</evidence>
<evidence type="ECO:0000256" key="8">
    <source>
        <dbReference type="ARBA" id="ARBA00022960"/>
    </source>
</evidence>
<feature type="transmembrane region" description="Helical" evidence="22">
    <location>
        <begin position="21"/>
        <end position="45"/>
    </location>
</feature>
<proteinExistence type="inferred from homology"/>
<keyword evidence="6" id="KW-0808">Transferase</keyword>
<keyword evidence="13" id="KW-0961">Cell wall biogenesis/degradation</keyword>
<evidence type="ECO:0000256" key="9">
    <source>
        <dbReference type="ARBA" id="ARBA00022984"/>
    </source>
</evidence>
<evidence type="ECO:0000256" key="2">
    <source>
        <dbReference type="ARBA" id="ARBA00004752"/>
    </source>
</evidence>
<evidence type="ECO:0000256" key="6">
    <source>
        <dbReference type="ARBA" id="ARBA00022679"/>
    </source>
</evidence>
<dbReference type="EC" id="2.4.99.28" evidence="19"/>
<dbReference type="InterPro" id="IPR013437">
    <property type="entry name" value="FtsW"/>
</dbReference>
<comment type="pathway">
    <text evidence="2">Cell wall biogenesis; peptidoglycan biosynthesis.</text>
</comment>
<keyword evidence="7 22" id="KW-0812">Transmembrane</keyword>
<keyword evidence="8" id="KW-0133">Cell shape</keyword>
<evidence type="ECO:0000256" key="14">
    <source>
        <dbReference type="ARBA" id="ARBA00032370"/>
    </source>
</evidence>
<dbReference type="NCBIfam" id="TIGR02614">
    <property type="entry name" value="ftsW"/>
    <property type="match status" value="1"/>
</dbReference>
<keyword evidence="11 22" id="KW-0472">Membrane</keyword>
<comment type="function">
    <text evidence="21">Peptidoglycan polymerase that is essential for cell division.</text>
</comment>
<evidence type="ECO:0000256" key="5">
    <source>
        <dbReference type="ARBA" id="ARBA00022676"/>
    </source>
</evidence>
<dbReference type="InterPro" id="IPR001182">
    <property type="entry name" value="FtsW/RodA"/>
</dbReference>
<evidence type="ECO:0000256" key="10">
    <source>
        <dbReference type="ARBA" id="ARBA00022989"/>
    </source>
</evidence>
<feature type="transmembrane region" description="Helical" evidence="22">
    <location>
        <begin position="352"/>
        <end position="373"/>
    </location>
</feature>
<keyword evidence="5" id="KW-0328">Glycosyltransferase</keyword>
<gene>
    <name evidence="23" type="primary">ftsW</name>
    <name evidence="23" type="ORF">WMO66_04765</name>
</gene>
<organism evidence="23 24">
    <name type="scientific">Faecousia intestinalis</name>
    <dbReference type="NCBI Taxonomy" id="3133167"/>
    <lineage>
        <taxon>Bacteria</taxon>
        <taxon>Bacillati</taxon>
        <taxon>Bacillota</taxon>
        <taxon>Clostridia</taxon>
        <taxon>Eubacteriales</taxon>
        <taxon>Oscillospiraceae</taxon>
        <taxon>Faecousia</taxon>
    </lineage>
</organism>
<evidence type="ECO:0000256" key="4">
    <source>
        <dbReference type="ARBA" id="ARBA00022618"/>
    </source>
</evidence>
<feature type="transmembrane region" description="Helical" evidence="22">
    <location>
        <begin position="277"/>
        <end position="307"/>
    </location>
</feature>
<reference evidence="23 24" key="1">
    <citation type="submission" date="2024-03" db="EMBL/GenBank/DDBJ databases">
        <title>Human intestinal bacterial collection.</title>
        <authorList>
            <person name="Pauvert C."/>
            <person name="Hitch T.C.A."/>
            <person name="Clavel T."/>
        </authorList>
    </citation>
    <scope>NUCLEOTIDE SEQUENCE [LARGE SCALE GENOMIC DNA]</scope>
    <source>
        <strain evidence="23 24">CLA-AA-H192</strain>
    </source>
</reference>
<feature type="transmembrane region" description="Helical" evidence="22">
    <location>
        <begin position="200"/>
        <end position="218"/>
    </location>
</feature>
<sequence length="382" mass="41691">MSHREKQLKKSAVRVVESDLGVIDLPYLLLTLLLVAIGLLVLFSASYARAYYETKNAASVFVNQLIFAVMGIGVMWLISRVPYEWYQKLSLLILAASIGLLVLVPFIGTESGGATRWLDFGFVSFQPSEIAKFGVICSFAAIMAAHTRDMKTIRYGVAPYVVILGIIAVLLYLEPHMSATLIILALGFILMTLGGTDWKYLVGLVILGCLLVAVYLLTKGYTGGRISAWLHPENDPLDKGLQVLQSQYAIGSGGLLGLGFGRGRQKYLYLPEEHNDYIFAIACEELGFVGAIGILILFALLIIRGYWIAMHARDRFSMLLAAGLTTLLALQVFLNVAVVTNLLPSTGISLPFFSYGGTALIMQLAENGIVLNVSRSITQSPR</sequence>
<evidence type="ECO:0000256" key="17">
    <source>
        <dbReference type="ARBA" id="ARBA00041185"/>
    </source>
</evidence>
<feature type="transmembrane region" description="Helical" evidence="22">
    <location>
        <begin position="319"/>
        <end position="340"/>
    </location>
</feature>
<evidence type="ECO:0000313" key="23">
    <source>
        <dbReference type="EMBL" id="MEQ2510567.1"/>
    </source>
</evidence>
<feature type="transmembrane region" description="Helical" evidence="22">
    <location>
        <begin position="128"/>
        <end position="145"/>
    </location>
</feature>
<dbReference type="RefSeq" id="WP_349135243.1">
    <property type="nucleotide sequence ID" value="NZ_JBBMFF010000166.1"/>
</dbReference>
<evidence type="ECO:0000256" key="15">
    <source>
        <dbReference type="ARBA" id="ARBA00033270"/>
    </source>
</evidence>
<evidence type="ECO:0000256" key="21">
    <source>
        <dbReference type="ARBA" id="ARBA00049966"/>
    </source>
</evidence>
<evidence type="ECO:0000256" key="18">
    <source>
        <dbReference type="ARBA" id="ARBA00041418"/>
    </source>
</evidence>
<evidence type="ECO:0000256" key="13">
    <source>
        <dbReference type="ARBA" id="ARBA00023316"/>
    </source>
</evidence>
<evidence type="ECO:0000256" key="7">
    <source>
        <dbReference type="ARBA" id="ARBA00022692"/>
    </source>
</evidence>
<keyword evidence="12" id="KW-0131">Cell cycle</keyword>
<evidence type="ECO:0000256" key="19">
    <source>
        <dbReference type="ARBA" id="ARBA00044770"/>
    </source>
</evidence>
<comment type="subcellular location">
    <subcellularLocation>
        <location evidence="1">Cell membrane</location>
        <topology evidence="1">Multi-pass membrane protein</topology>
    </subcellularLocation>
</comment>
<evidence type="ECO:0000256" key="12">
    <source>
        <dbReference type="ARBA" id="ARBA00023306"/>
    </source>
</evidence>